<dbReference type="InterPro" id="IPR008860">
    <property type="entry name" value="Taeniidae_ag"/>
</dbReference>
<protein>
    <submittedName>
        <fullName evidence="2">TS14</fullName>
    </submittedName>
</protein>
<organism evidence="2">
    <name type="scientific">Taenia solium</name>
    <name type="common">Pork tapeworm</name>
    <dbReference type="NCBI Taxonomy" id="6204"/>
    <lineage>
        <taxon>Eukaryota</taxon>
        <taxon>Metazoa</taxon>
        <taxon>Spiralia</taxon>
        <taxon>Lophotrochozoa</taxon>
        <taxon>Platyhelminthes</taxon>
        <taxon>Cestoda</taxon>
        <taxon>Eucestoda</taxon>
        <taxon>Cyclophyllidea</taxon>
        <taxon>Taeniidae</taxon>
        <taxon>Taenia</taxon>
    </lineage>
</organism>
<feature type="signal peptide" evidence="1">
    <location>
        <begin position="1"/>
        <end position="19"/>
    </location>
</feature>
<dbReference type="EMBL" id="KM047087">
    <property type="protein sequence ID" value="AIM56899.1"/>
    <property type="molecule type" value="mRNA"/>
</dbReference>
<proteinExistence type="evidence at transcript level"/>
<dbReference type="Pfam" id="PF05596">
    <property type="entry name" value="Taeniidae_ag"/>
    <property type="match status" value="1"/>
</dbReference>
<evidence type="ECO:0000313" key="2">
    <source>
        <dbReference type="EMBL" id="AIM56899.1"/>
    </source>
</evidence>
<reference evidence="2" key="2">
    <citation type="submission" date="2014-06" db="EMBL/GenBank/DDBJ databases">
        <title>Taenia solium (Bareilly isolate) TS14, mRNA, complete cds.</title>
        <authorList>
            <person name="Joshi C."/>
            <person name="Saravanan B.C."/>
            <person name="Manjunathachar H.V."/>
            <person name="Arvind M."/>
            <person name="Tewari A.K."/>
            <person name="Sankar M."/>
            <person name="Saravanan R."/>
        </authorList>
    </citation>
    <scope>NUCLEOTIDE SEQUENCE</scope>
    <source>
        <strain evidence="2">Bareilly</strain>
    </source>
</reference>
<reference evidence="2" key="1">
    <citation type="submission" date="2014-06" db="EMBL/GenBank/DDBJ databases">
        <title>Molecular cloning, characterization and diagnostic value of Bareilly isolate of Taenia solium TS14 gene.</title>
        <authorList>
            <person name="Joshi C."/>
            <person name="Saravanan B.C."/>
            <person name="Manjunathachar H.V."/>
            <person name="Arvind M."/>
            <person name="Tewari A.K."/>
            <person name="Sankar M."/>
            <person name="Saravanan R."/>
        </authorList>
    </citation>
    <scope>NUCLEOTIDE SEQUENCE</scope>
    <source>
        <strain evidence="2">Bareilly</strain>
    </source>
</reference>
<feature type="chain" id="PRO_5001837255" evidence="1">
    <location>
        <begin position="20"/>
        <end position="85"/>
    </location>
</feature>
<gene>
    <name evidence="2" type="primary">TS14</name>
</gene>
<accession>A0A088G022</accession>
<keyword evidence="1" id="KW-0732">Signal</keyword>
<name>A0A088G022_TAESO</name>
<evidence type="ECO:0000256" key="1">
    <source>
        <dbReference type="SAM" id="SignalP"/>
    </source>
</evidence>
<dbReference type="AlphaFoldDB" id="A0A088G022"/>
<sequence>MRAYIVLLAPTVFVVTVSAEKNKPKDVANSTKKGIEYVHEFFHEDPISKQIAQLAKEWKEAMLEDKGKIRTSLVEHCKGPKKKTA</sequence>